<accession>A0ACC3BJ72</accession>
<proteinExistence type="predicted"/>
<evidence type="ECO:0000313" key="1">
    <source>
        <dbReference type="EMBL" id="KAK1857957.1"/>
    </source>
</evidence>
<reference evidence="1" key="1">
    <citation type="submission" date="2019-11" db="EMBL/GenBank/DDBJ databases">
        <title>Nori genome reveals adaptations in red seaweeds to the harsh intertidal environment.</title>
        <authorList>
            <person name="Wang D."/>
            <person name="Mao Y."/>
        </authorList>
    </citation>
    <scope>NUCLEOTIDE SEQUENCE</scope>
    <source>
        <tissue evidence="1">Gametophyte</tissue>
    </source>
</reference>
<keyword evidence="2" id="KW-1185">Reference proteome</keyword>
<gene>
    <name evidence="1" type="ORF">I4F81_000571</name>
</gene>
<organism evidence="1 2">
    <name type="scientific">Pyropia yezoensis</name>
    <name type="common">Susabi-nori</name>
    <name type="synonym">Porphyra yezoensis</name>
    <dbReference type="NCBI Taxonomy" id="2788"/>
    <lineage>
        <taxon>Eukaryota</taxon>
        <taxon>Rhodophyta</taxon>
        <taxon>Bangiophyceae</taxon>
        <taxon>Bangiales</taxon>
        <taxon>Bangiaceae</taxon>
        <taxon>Pyropia</taxon>
    </lineage>
</organism>
<evidence type="ECO:0000313" key="2">
    <source>
        <dbReference type="Proteomes" id="UP000798662"/>
    </source>
</evidence>
<name>A0ACC3BJ72_PYRYE</name>
<dbReference type="EMBL" id="CM020618">
    <property type="protein sequence ID" value="KAK1857957.1"/>
    <property type="molecule type" value="Genomic_DNA"/>
</dbReference>
<dbReference type="Proteomes" id="UP000798662">
    <property type="component" value="Chromosome 1"/>
</dbReference>
<comment type="caution">
    <text evidence="1">The sequence shown here is derived from an EMBL/GenBank/DDBJ whole genome shotgun (WGS) entry which is preliminary data.</text>
</comment>
<sequence length="296" mass="33966">MRHLRSELEVCGNVWEGDISAIESLHQDCKKMYLRSSERGPTLAREMMRGEQAQKEILRGLPVDESDEEEGTDDEERVEERDAVQLAHVDDVLAVPPSVLAMSARGVRTAVGDLSALPRLHDLPQRLEMDFAECAAVTKTLKFYGRFEWGAATRLQYLRATLSLSFNGNPWYEYVRYHGDDGEVRWEEARLVLRRVCPTRRVCCVVVRRMRVAAPDLGCVLTAHGSQRLACQFDTSDAIWPAFKVLDIGRQKHLENIVPDWRDLVDRHGLDVMPSKKQISAAEYRQERFFVNMFYP</sequence>
<protein>
    <submittedName>
        <fullName evidence="1">Uncharacterized protein</fullName>
    </submittedName>
</protein>